<dbReference type="EMBL" id="SSMQ01000014">
    <property type="protein sequence ID" value="TKD08417.1"/>
    <property type="molecule type" value="Genomic_DNA"/>
</dbReference>
<dbReference type="SUPFAM" id="SSF51735">
    <property type="entry name" value="NAD(P)-binding Rossmann-fold domains"/>
    <property type="match status" value="1"/>
</dbReference>
<proteinExistence type="predicted"/>
<sequence>MTTQDLAAVSGATGFIGSAVVRKLLEEGRKVRALVEPGANPKNLEGLPADRVERVEVDVCDAKGMRNALEGAGAFYHLAAIYKVWMPDPTPIHRVNIEGTLTSLLAARDVGVRRVIYTSSIAAVGLKDDASPADESTPWNLWNIANDYIASKYHAERVVMRLAESGFPVVIVNPAFPFGPRDIGPTPTGGIILSFLRGKMPGVGKGGFCAVDVDDVAAAHVAAETRGRFGERYILGNHNISFRAFLELVAEVAGKTPPRLPIPSGLARAMAFGLESWSDHVSHAPPLATYKSVRYMQEYAYFNGEKARRELGMPCTPLRTSVEHAIEYFRTNGMV</sequence>
<dbReference type="RefSeq" id="WP_136929877.1">
    <property type="nucleotide sequence ID" value="NZ_SSMQ01000014.1"/>
</dbReference>
<keyword evidence="3" id="KW-1185">Reference proteome</keyword>
<reference evidence="2 3" key="1">
    <citation type="submission" date="2019-04" db="EMBL/GenBank/DDBJ databases">
        <authorList>
            <person name="Li Y."/>
            <person name="Wang J."/>
        </authorList>
    </citation>
    <scope>NUCLEOTIDE SEQUENCE [LARGE SCALE GENOMIC DNA]</scope>
    <source>
        <strain evidence="2 3">DSM 14668</strain>
    </source>
</reference>
<dbReference type="AlphaFoldDB" id="A0A4U1JCP8"/>
<evidence type="ECO:0000313" key="2">
    <source>
        <dbReference type="EMBL" id="TKD08417.1"/>
    </source>
</evidence>
<organism evidence="2 3">
    <name type="scientific">Polyangium fumosum</name>
    <dbReference type="NCBI Taxonomy" id="889272"/>
    <lineage>
        <taxon>Bacteria</taxon>
        <taxon>Pseudomonadati</taxon>
        <taxon>Myxococcota</taxon>
        <taxon>Polyangia</taxon>
        <taxon>Polyangiales</taxon>
        <taxon>Polyangiaceae</taxon>
        <taxon>Polyangium</taxon>
    </lineage>
</organism>
<dbReference type="InterPro" id="IPR001509">
    <property type="entry name" value="Epimerase_deHydtase"/>
</dbReference>
<accession>A0A4U1JCP8</accession>
<dbReference type="OrthoDB" id="9814124at2"/>
<feature type="domain" description="NAD-dependent epimerase/dehydratase" evidence="1">
    <location>
        <begin position="8"/>
        <end position="235"/>
    </location>
</feature>
<dbReference type="Gene3D" id="3.40.50.720">
    <property type="entry name" value="NAD(P)-binding Rossmann-like Domain"/>
    <property type="match status" value="1"/>
</dbReference>
<name>A0A4U1JCP8_9BACT</name>
<dbReference type="InterPro" id="IPR051783">
    <property type="entry name" value="NAD(P)-dependent_oxidoreduct"/>
</dbReference>
<evidence type="ECO:0000259" key="1">
    <source>
        <dbReference type="Pfam" id="PF01370"/>
    </source>
</evidence>
<gene>
    <name evidence="2" type="ORF">E8A74_15985</name>
</gene>
<dbReference type="Proteomes" id="UP000309215">
    <property type="component" value="Unassembled WGS sequence"/>
</dbReference>
<comment type="caution">
    <text evidence="2">The sequence shown here is derived from an EMBL/GenBank/DDBJ whole genome shotgun (WGS) entry which is preliminary data.</text>
</comment>
<dbReference type="Pfam" id="PF01370">
    <property type="entry name" value="Epimerase"/>
    <property type="match status" value="1"/>
</dbReference>
<dbReference type="PANTHER" id="PTHR48079">
    <property type="entry name" value="PROTEIN YEEZ"/>
    <property type="match status" value="1"/>
</dbReference>
<dbReference type="PANTHER" id="PTHR48079:SF6">
    <property type="entry name" value="NAD(P)-BINDING DOMAIN-CONTAINING PROTEIN-RELATED"/>
    <property type="match status" value="1"/>
</dbReference>
<dbReference type="InterPro" id="IPR036291">
    <property type="entry name" value="NAD(P)-bd_dom_sf"/>
</dbReference>
<evidence type="ECO:0000313" key="3">
    <source>
        <dbReference type="Proteomes" id="UP000309215"/>
    </source>
</evidence>
<dbReference type="GO" id="GO:0004029">
    <property type="term" value="F:aldehyde dehydrogenase (NAD+) activity"/>
    <property type="evidence" value="ECO:0007669"/>
    <property type="project" value="TreeGrafter"/>
</dbReference>
<dbReference type="GO" id="GO:0005737">
    <property type="term" value="C:cytoplasm"/>
    <property type="evidence" value="ECO:0007669"/>
    <property type="project" value="TreeGrafter"/>
</dbReference>
<protein>
    <submittedName>
        <fullName evidence="2">NAD-dependent epimerase/dehydratase family protein</fullName>
    </submittedName>
</protein>